<keyword evidence="1" id="KW-0812">Transmembrane</keyword>
<proteinExistence type="predicted"/>
<sequence>MIFDSSFWYLANTLTTRRWEYCAITCGSLSATFLLIALAISGNIPPTKPWWDAQQVHTHYWGHVKGTQASSIFVMVAGAFYVIYGAAITRQLRRIPDIDPIIPDLQLASAAAGFCPFMLSAIALSLLTFRDYGPELTQLLNDIFWMSFFFPWPIFWVQMWTISWAILSDKSPIPVLPRSIAMVNFAAPIVFALGTGIHMHHTGPLAWNGGLVFWPTLVIFGVQVGGDCWYMLGNLQKRQTLV</sequence>
<reference evidence="2" key="2">
    <citation type="journal article" date="2023" name="IMA Fungus">
        <title>Comparative genomic study of the Penicillium genus elucidates a diverse pangenome and 15 lateral gene transfer events.</title>
        <authorList>
            <person name="Petersen C."/>
            <person name="Sorensen T."/>
            <person name="Nielsen M.R."/>
            <person name="Sondergaard T.E."/>
            <person name="Sorensen J.L."/>
            <person name="Fitzpatrick D.A."/>
            <person name="Frisvad J.C."/>
            <person name="Nielsen K.L."/>
        </authorList>
    </citation>
    <scope>NUCLEOTIDE SEQUENCE</scope>
    <source>
        <strain evidence="2">IBT 17660</strain>
    </source>
</reference>
<evidence type="ECO:0000256" key="1">
    <source>
        <dbReference type="SAM" id="Phobius"/>
    </source>
</evidence>
<reference evidence="2" key="1">
    <citation type="submission" date="2022-12" db="EMBL/GenBank/DDBJ databases">
        <authorList>
            <person name="Petersen C."/>
        </authorList>
    </citation>
    <scope>NUCLEOTIDE SEQUENCE</scope>
    <source>
        <strain evidence="2">IBT 17660</strain>
    </source>
</reference>
<feature type="transmembrane region" description="Helical" evidence="1">
    <location>
        <begin position="149"/>
        <end position="167"/>
    </location>
</feature>
<feature type="transmembrane region" description="Helical" evidence="1">
    <location>
        <begin position="107"/>
        <end position="129"/>
    </location>
</feature>
<feature type="transmembrane region" description="Helical" evidence="1">
    <location>
        <begin position="69"/>
        <end position="87"/>
    </location>
</feature>
<comment type="caution">
    <text evidence="2">The sequence shown here is derived from an EMBL/GenBank/DDBJ whole genome shotgun (WGS) entry which is preliminary data.</text>
</comment>
<dbReference type="AlphaFoldDB" id="A0A9X0BKN0"/>
<feature type="transmembrane region" description="Helical" evidence="1">
    <location>
        <begin position="179"/>
        <end position="199"/>
    </location>
</feature>
<evidence type="ECO:0000313" key="3">
    <source>
        <dbReference type="Proteomes" id="UP001147760"/>
    </source>
</evidence>
<keyword evidence="3" id="KW-1185">Reference proteome</keyword>
<protein>
    <submittedName>
        <fullName evidence="2">Uncharacterized protein</fullName>
    </submittedName>
</protein>
<keyword evidence="1" id="KW-0472">Membrane</keyword>
<organism evidence="2 3">
    <name type="scientific">Penicillium desertorum</name>
    <dbReference type="NCBI Taxonomy" id="1303715"/>
    <lineage>
        <taxon>Eukaryota</taxon>
        <taxon>Fungi</taxon>
        <taxon>Dikarya</taxon>
        <taxon>Ascomycota</taxon>
        <taxon>Pezizomycotina</taxon>
        <taxon>Eurotiomycetes</taxon>
        <taxon>Eurotiomycetidae</taxon>
        <taxon>Eurotiales</taxon>
        <taxon>Aspergillaceae</taxon>
        <taxon>Penicillium</taxon>
    </lineage>
</organism>
<name>A0A9X0BKN0_9EURO</name>
<keyword evidence="1" id="KW-1133">Transmembrane helix</keyword>
<evidence type="ECO:0000313" key="2">
    <source>
        <dbReference type="EMBL" id="KAJ5470739.1"/>
    </source>
</evidence>
<dbReference type="EMBL" id="JAPWDO010000005">
    <property type="protein sequence ID" value="KAJ5470739.1"/>
    <property type="molecule type" value="Genomic_DNA"/>
</dbReference>
<dbReference type="OrthoDB" id="3449024at2759"/>
<feature type="transmembrane region" description="Helical" evidence="1">
    <location>
        <begin position="211"/>
        <end position="232"/>
    </location>
</feature>
<dbReference type="Proteomes" id="UP001147760">
    <property type="component" value="Unassembled WGS sequence"/>
</dbReference>
<feature type="transmembrane region" description="Helical" evidence="1">
    <location>
        <begin position="21"/>
        <end position="40"/>
    </location>
</feature>
<accession>A0A9X0BKN0</accession>
<gene>
    <name evidence="2" type="ORF">N7530_008096</name>
</gene>